<keyword evidence="3" id="KW-1185">Reference proteome</keyword>
<comment type="caution">
    <text evidence="1">The sequence shown here is derived from an EMBL/GenBank/DDBJ whole genome shotgun (WGS) entry which is preliminary data.</text>
</comment>
<dbReference type="Proteomes" id="UP000704712">
    <property type="component" value="Unassembled WGS sequence"/>
</dbReference>
<dbReference type="Proteomes" id="UP000602510">
    <property type="component" value="Unassembled WGS sequence"/>
</dbReference>
<proteinExistence type="predicted"/>
<evidence type="ECO:0000313" key="2">
    <source>
        <dbReference type="EMBL" id="KAF4138953.1"/>
    </source>
</evidence>
<accession>A0A833W5R1</accession>
<protein>
    <submittedName>
        <fullName evidence="1">Uncharacterized protein</fullName>
    </submittedName>
</protein>
<name>A0A833W5R1_PHYIN</name>
<dbReference type="EMBL" id="WSZM01000795">
    <property type="protein sequence ID" value="KAF4029602.1"/>
    <property type="molecule type" value="Genomic_DNA"/>
</dbReference>
<evidence type="ECO:0000313" key="1">
    <source>
        <dbReference type="EMBL" id="KAF4029602.1"/>
    </source>
</evidence>
<dbReference type="AlphaFoldDB" id="A0A833W5R1"/>
<gene>
    <name evidence="1" type="ORF">GN244_ATG18696</name>
    <name evidence="2" type="ORF">GN958_ATG11910</name>
</gene>
<sequence>MRILDESTIGILDTFGYRNLQESLHGRHVVQHTVIYVHIDHNTIAPSSTFYLITPNDRSVVALHNETFEAYRTGDAASFTDVQEAEALFSHKYVLKIPMNAPDAACYHHKVGRKRWSWAS</sequence>
<organism evidence="1 3">
    <name type="scientific">Phytophthora infestans</name>
    <name type="common">Potato late blight agent</name>
    <name type="synonym">Botrytis infestans</name>
    <dbReference type="NCBI Taxonomy" id="4787"/>
    <lineage>
        <taxon>Eukaryota</taxon>
        <taxon>Sar</taxon>
        <taxon>Stramenopiles</taxon>
        <taxon>Oomycota</taxon>
        <taxon>Peronosporomycetes</taxon>
        <taxon>Peronosporales</taxon>
        <taxon>Peronosporaceae</taxon>
        <taxon>Phytophthora</taxon>
    </lineage>
</organism>
<dbReference type="EMBL" id="JAACNO010001608">
    <property type="protein sequence ID" value="KAF4138953.1"/>
    <property type="molecule type" value="Genomic_DNA"/>
</dbReference>
<evidence type="ECO:0000313" key="3">
    <source>
        <dbReference type="Proteomes" id="UP000602510"/>
    </source>
</evidence>
<reference evidence="1" key="1">
    <citation type="submission" date="2020-04" db="EMBL/GenBank/DDBJ databases">
        <title>Hybrid Assembly of Korean Phytophthora infestans isolates.</title>
        <authorList>
            <person name="Prokchorchik M."/>
            <person name="Lee Y."/>
            <person name="Seo J."/>
            <person name="Cho J.-H."/>
            <person name="Park Y.-E."/>
            <person name="Jang D.-C."/>
            <person name="Im J.-S."/>
            <person name="Choi J.-G."/>
            <person name="Park H.-J."/>
            <person name="Lee G.-B."/>
            <person name="Lee Y.-G."/>
            <person name="Hong S.-Y."/>
            <person name="Cho K."/>
            <person name="Sohn K.H."/>
        </authorList>
    </citation>
    <scope>NUCLEOTIDE SEQUENCE</scope>
    <source>
        <strain evidence="1">KR_1_A1</strain>
        <strain evidence="2">KR_2_A2</strain>
    </source>
</reference>